<keyword evidence="3" id="KW-1185">Reference proteome</keyword>
<accession>A0A8S1EGJ5</accession>
<name>A0A8S1EGJ5_9PELO</name>
<sequence length="88" mass="10072">MSLLSSFAIIVVTMAFVNAVVYSNEDNRFMNQQGVGTYENFLIVPSEIGKFKRSFGMTCVMTMSGCFTSSQAERYRRYMENVRFIPKP</sequence>
<dbReference type="Proteomes" id="UP000494206">
    <property type="component" value="Unassembled WGS sequence"/>
</dbReference>
<gene>
    <name evidence="2" type="ORF">CBOVIS_LOCUS3063</name>
</gene>
<dbReference type="EMBL" id="CADEPM010000002">
    <property type="protein sequence ID" value="CAB3400040.1"/>
    <property type="molecule type" value="Genomic_DNA"/>
</dbReference>
<protein>
    <submittedName>
        <fullName evidence="2">Uncharacterized protein</fullName>
    </submittedName>
</protein>
<evidence type="ECO:0000313" key="3">
    <source>
        <dbReference type="Proteomes" id="UP000494206"/>
    </source>
</evidence>
<dbReference type="OrthoDB" id="5776193at2759"/>
<evidence type="ECO:0000313" key="2">
    <source>
        <dbReference type="EMBL" id="CAB3400040.1"/>
    </source>
</evidence>
<feature type="chain" id="PRO_5035844173" evidence="1">
    <location>
        <begin position="20"/>
        <end position="88"/>
    </location>
</feature>
<comment type="caution">
    <text evidence="2">The sequence shown here is derived from an EMBL/GenBank/DDBJ whole genome shotgun (WGS) entry which is preliminary data.</text>
</comment>
<feature type="signal peptide" evidence="1">
    <location>
        <begin position="1"/>
        <end position="19"/>
    </location>
</feature>
<organism evidence="2 3">
    <name type="scientific">Caenorhabditis bovis</name>
    <dbReference type="NCBI Taxonomy" id="2654633"/>
    <lineage>
        <taxon>Eukaryota</taxon>
        <taxon>Metazoa</taxon>
        <taxon>Ecdysozoa</taxon>
        <taxon>Nematoda</taxon>
        <taxon>Chromadorea</taxon>
        <taxon>Rhabditida</taxon>
        <taxon>Rhabditina</taxon>
        <taxon>Rhabditomorpha</taxon>
        <taxon>Rhabditoidea</taxon>
        <taxon>Rhabditidae</taxon>
        <taxon>Peloderinae</taxon>
        <taxon>Caenorhabditis</taxon>
    </lineage>
</organism>
<dbReference type="AlphaFoldDB" id="A0A8S1EGJ5"/>
<reference evidence="2 3" key="1">
    <citation type="submission" date="2020-04" db="EMBL/GenBank/DDBJ databases">
        <authorList>
            <person name="Laetsch R D."/>
            <person name="Stevens L."/>
            <person name="Kumar S."/>
            <person name="Blaxter L. M."/>
        </authorList>
    </citation>
    <scope>NUCLEOTIDE SEQUENCE [LARGE SCALE GENOMIC DNA]</scope>
</reference>
<keyword evidence="1" id="KW-0732">Signal</keyword>
<evidence type="ECO:0000256" key="1">
    <source>
        <dbReference type="SAM" id="SignalP"/>
    </source>
</evidence>
<proteinExistence type="predicted"/>